<comment type="caution">
    <text evidence="2">The sequence shown here is derived from an EMBL/GenBank/DDBJ whole genome shotgun (WGS) entry which is preliminary data.</text>
</comment>
<dbReference type="EMBL" id="JAACXV010000069">
    <property type="protein sequence ID" value="KAF7284818.1"/>
    <property type="molecule type" value="Genomic_DNA"/>
</dbReference>
<gene>
    <name evidence="2" type="ORF">GWI33_021575</name>
</gene>
<keyword evidence="1" id="KW-1133">Transmembrane helix</keyword>
<sequence>MNEISLPHRNDILKMKSYHQSSLTLEILLLRPLISSIINYPVASPSPHIICLRTSTLRDLIKPGSAAAAGSGAAEVKAVVPSPRRPPEGRGIDWWADPSSSRHCQGPRVMERSFACYPTGIVFELTVGKPYMLILSVVLFIIIDMCDM</sequence>
<feature type="transmembrane region" description="Helical" evidence="1">
    <location>
        <begin position="121"/>
        <end position="143"/>
    </location>
</feature>
<dbReference type="AlphaFoldDB" id="A0A834MID1"/>
<protein>
    <submittedName>
        <fullName evidence="2">Uncharacterized protein</fullName>
    </submittedName>
</protein>
<accession>A0A834MID1</accession>
<keyword evidence="1" id="KW-0472">Membrane</keyword>
<evidence type="ECO:0000313" key="2">
    <source>
        <dbReference type="EMBL" id="KAF7284818.1"/>
    </source>
</evidence>
<evidence type="ECO:0000256" key="1">
    <source>
        <dbReference type="SAM" id="Phobius"/>
    </source>
</evidence>
<dbReference type="Proteomes" id="UP000625711">
    <property type="component" value="Unassembled WGS sequence"/>
</dbReference>
<evidence type="ECO:0000313" key="3">
    <source>
        <dbReference type="Proteomes" id="UP000625711"/>
    </source>
</evidence>
<name>A0A834MID1_RHYFE</name>
<reference evidence="2" key="1">
    <citation type="submission" date="2020-08" db="EMBL/GenBank/DDBJ databases">
        <title>Genome sequencing and assembly of the red palm weevil Rhynchophorus ferrugineus.</title>
        <authorList>
            <person name="Dias G.B."/>
            <person name="Bergman C.M."/>
            <person name="Manee M."/>
        </authorList>
    </citation>
    <scope>NUCLEOTIDE SEQUENCE</scope>
    <source>
        <strain evidence="2">AA-2017</strain>
        <tissue evidence="2">Whole larva</tissue>
    </source>
</reference>
<keyword evidence="3" id="KW-1185">Reference proteome</keyword>
<organism evidence="2 3">
    <name type="scientific">Rhynchophorus ferrugineus</name>
    <name type="common">Red palm weevil</name>
    <name type="synonym">Curculio ferrugineus</name>
    <dbReference type="NCBI Taxonomy" id="354439"/>
    <lineage>
        <taxon>Eukaryota</taxon>
        <taxon>Metazoa</taxon>
        <taxon>Ecdysozoa</taxon>
        <taxon>Arthropoda</taxon>
        <taxon>Hexapoda</taxon>
        <taxon>Insecta</taxon>
        <taxon>Pterygota</taxon>
        <taxon>Neoptera</taxon>
        <taxon>Endopterygota</taxon>
        <taxon>Coleoptera</taxon>
        <taxon>Polyphaga</taxon>
        <taxon>Cucujiformia</taxon>
        <taxon>Curculionidae</taxon>
        <taxon>Dryophthorinae</taxon>
        <taxon>Rhynchophorus</taxon>
    </lineage>
</organism>
<keyword evidence="1" id="KW-0812">Transmembrane</keyword>
<proteinExistence type="predicted"/>